<accession>A0ABM9FYH8</accession>
<dbReference type="EMBL" id="CALYLO010000001">
    <property type="protein sequence ID" value="CAH8244307.1"/>
    <property type="molecule type" value="Genomic_DNA"/>
</dbReference>
<keyword evidence="2" id="KW-1185">Reference proteome</keyword>
<dbReference type="Proteomes" id="UP001154322">
    <property type="component" value="Unassembled WGS sequence"/>
</dbReference>
<reference evidence="1" key="1">
    <citation type="submission" date="2022-06" db="EMBL/GenBank/DDBJ databases">
        <authorList>
            <person name="Dietemann V."/>
            <person name="Ory F."/>
            <person name="Dainat B."/>
            <person name="Oberhansli S."/>
        </authorList>
    </citation>
    <scope>NUCLEOTIDE SEQUENCE</scope>
    <source>
        <strain evidence="1">Ena-SAMPLE-TAB-26-04-2022-14:26:32:270-5432</strain>
    </source>
</reference>
<evidence type="ECO:0000313" key="2">
    <source>
        <dbReference type="Proteomes" id="UP001154322"/>
    </source>
</evidence>
<comment type="caution">
    <text evidence="1">The sequence shown here is derived from an EMBL/GenBank/DDBJ whole genome shotgun (WGS) entry which is preliminary data.</text>
</comment>
<evidence type="ECO:0000313" key="1">
    <source>
        <dbReference type="EMBL" id="CAH8244307.1"/>
    </source>
</evidence>
<gene>
    <name evidence="1" type="ORF">WJ0W_001545</name>
</gene>
<name>A0ABM9FYH8_9BACL</name>
<sequence>MAGMSCPDGGEGEPVEADGVIVSVADAGRASRRQEIAFVSAGMEGTAIHGEASRAAGKIRNEWLFSVWMSPVYPTGRSNSSILNK</sequence>
<organism evidence="1 2">
    <name type="scientific">Paenibacillus melissococcoides</name>
    <dbReference type="NCBI Taxonomy" id="2912268"/>
    <lineage>
        <taxon>Bacteria</taxon>
        <taxon>Bacillati</taxon>
        <taxon>Bacillota</taxon>
        <taxon>Bacilli</taxon>
        <taxon>Bacillales</taxon>
        <taxon>Paenibacillaceae</taxon>
        <taxon>Paenibacillus</taxon>
    </lineage>
</organism>
<proteinExistence type="predicted"/>
<protein>
    <submittedName>
        <fullName evidence="1">Uncharacterized protein</fullName>
    </submittedName>
</protein>